<sequence>ADAVLAAGGGAFEKAAGPHHAPDPVWLARLGAESDPDLAPPRPLYLKAADAHPQTAGRIARR</sequence>
<evidence type="ECO:0000313" key="3">
    <source>
        <dbReference type="Proteomes" id="UP001597171"/>
    </source>
</evidence>
<feature type="region of interest" description="Disordered" evidence="1">
    <location>
        <begin position="38"/>
        <end position="62"/>
    </location>
</feature>
<reference evidence="3" key="1">
    <citation type="journal article" date="2019" name="Int. J. Syst. Evol. Microbiol.">
        <title>The Global Catalogue of Microorganisms (GCM) 10K type strain sequencing project: providing services to taxonomists for standard genome sequencing and annotation.</title>
        <authorList>
            <consortium name="The Broad Institute Genomics Platform"/>
            <consortium name="The Broad Institute Genome Sequencing Center for Infectious Disease"/>
            <person name="Wu L."/>
            <person name="Ma J."/>
        </authorList>
    </citation>
    <scope>NUCLEOTIDE SEQUENCE [LARGE SCALE GENOMIC DNA]</scope>
    <source>
        <strain evidence="3">CCUG 61696</strain>
    </source>
</reference>
<feature type="region of interest" description="Disordered" evidence="1">
    <location>
        <begin position="1"/>
        <end position="22"/>
    </location>
</feature>
<keyword evidence="3" id="KW-1185">Reference proteome</keyword>
<evidence type="ECO:0000256" key="1">
    <source>
        <dbReference type="SAM" id="MobiDB-lite"/>
    </source>
</evidence>
<dbReference type="Proteomes" id="UP001597171">
    <property type="component" value="Unassembled WGS sequence"/>
</dbReference>
<proteinExistence type="predicted"/>
<organism evidence="2 3">
    <name type="scientific">Methylopila musalis</name>
    <dbReference type="NCBI Taxonomy" id="1134781"/>
    <lineage>
        <taxon>Bacteria</taxon>
        <taxon>Pseudomonadati</taxon>
        <taxon>Pseudomonadota</taxon>
        <taxon>Alphaproteobacteria</taxon>
        <taxon>Hyphomicrobiales</taxon>
        <taxon>Methylopilaceae</taxon>
        <taxon>Methylopila</taxon>
    </lineage>
</organism>
<accession>A0ABW3ZBF5</accession>
<name>A0ABW3ZBF5_9HYPH</name>
<dbReference type="EMBL" id="JBHTMX010000173">
    <property type="protein sequence ID" value="MFD1333137.1"/>
    <property type="molecule type" value="Genomic_DNA"/>
</dbReference>
<comment type="caution">
    <text evidence="2">The sequence shown here is derived from an EMBL/GenBank/DDBJ whole genome shotgun (WGS) entry which is preliminary data.</text>
</comment>
<feature type="non-terminal residue" evidence="2">
    <location>
        <position position="1"/>
    </location>
</feature>
<gene>
    <name evidence="2" type="ORF">ACFQ4O_14125</name>
</gene>
<protein>
    <submittedName>
        <fullName evidence="2">tRNA (Adenosine(37)-N6)-threonylcarbamoyltransferase complex dimerization subunit type 1 TsaB</fullName>
    </submittedName>
</protein>
<evidence type="ECO:0000313" key="2">
    <source>
        <dbReference type="EMBL" id="MFD1333137.1"/>
    </source>
</evidence>